<dbReference type="GO" id="GO:0016787">
    <property type="term" value="F:hydrolase activity"/>
    <property type="evidence" value="ECO:0007669"/>
    <property type="project" value="UniProtKB-KW"/>
</dbReference>
<evidence type="ECO:0000259" key="1">
    <source>
        <dbReference type="Pfam" id="PF01738"/>
    </source>
</evidence>
<protein>
    <submittedName>
        <fullName evidence="2">Dienelactone hydrolase family protein</fullName>
    </submittedName>
</protein>
<organism evidence="2 3">
    <name type="scientific">Cupriavidus basilensis</name>
    <dbReference type="NCBI Taxonomy" id="68895"/>
    <lineage>
        <taxon>Bacteria</taxon>
        <taxon>Pseudomonadati</taxon>
        <taxon>Pseudomonadota</taxon>
        <taxon>Betaproteobacteria</taxon>
        <taxon>Burkholderiales</taxon>
        <taxon>Burkholderiaceae</taxon>
        <taxon>Cupriavidus</taxon>
    </lineage>
</organism>
<geneLocation type="plasmid" evidence="2 3">
    <name>pRK1-5</name>
</geneLocation>
<sequence length="235" mass="25661">MCHDTVPSLFPRAHATGRIDGAISALRYAGASSGPRLLVLPDIYGCNGFYRGYAAYLAEQGASEVLLVDPFAAFGELPQATREAAFQRRHRLADRAFVKNLIAFIESQRIDGVVGYCIGGLFVFELARQQVVSRLLAYYPFPQGLENHDPVDVPFDYLPEVRSRHTVIVGDNDTLLGAQNLLQLESQARANDAIDLHVMKGAGHGFLADLESVDADRAAMARQALLIGTNTLFGR</sequence>
<dbReference type="PANTHER" id="PTHR46623">
    <property type="entry name" value="CARBOXYMETHYLENEBUTENOLIDASE-RELATED"/>
    <property type="match status" value="1"/>
</dbReference>
<feature type="domain" description="Dienelactone hydrolase" evidence="1">
    <location>
        <begin position="34"/>
        <end position="222"/>
    </location>
</feature>
<dbReference type="InterPro" id="IPR002925">
    <property type="entry name" value="Dienelactn_hydro"/>
</dbReference>
<name>A0A7M2HBV7_9BURK</name>
<evidence type="ECO:0000313" key="2">
    <source>
        <dbReference type="EMBL" id="QOT82434.1"/>
    </source>
</evidence>
<dbReference type="Pfam" id="PF01738">
    <property type="entry name" value="DLH"/>
    <property type="match status" value="1"/>
</dbReference>
<dbReference type="InterPro" id="IPR029058">
    <property type="entry name" value="AB_hydrolase_fold"/>
</dbReference>
<evidence type="ECO:0000313" key="3">
    <source>
        <dbReference type="Proteomes" id="UP000397656"/>
    </source>
</evidence>
<gene>
    <name evidence="2" type="ORF">F7R26_040680</name>
</gene>
<reference evidence="2 3" key="1">
    <citation type="submission" date="2020-10" db="EMBL/GenBank/DDBJ databases">
        <title>Complete genome sequence of Cupriavidus basilensis CCUG 49340T.</title>
        <authorList>
            <person name="Salva-Serra F."/>
            <person name="Donoso R.A."/>
            <person name="Cho K.H."/>
            <person name="Yoo J.A."/>
            <person name="Lee K."/>
            <person name="Yoon S.-H."/>
            <person name="Perez-Pantoja D."/>
            <person name="Moore E.R.B."/>
        </authorList>
    </citation>
    <scope>NUCLEOTIDE SEQUENCE [LARGE SCALE GENOMIC DNA]</scope>
    <source>
        <strain evidence="3">CCUG 49340</strain>
        <plasmid evidence="2 3">pRK1-5</plasmid>
    </source>
</reference>
<dbReference type="Proteomes" id="UP000397656">
    <property type="component" value="Plasmid pRK1-5"/>
</dbReference>
<dbReference type="InterPro" id="IPR051049">
    <property type="entry name" value="Dienelactone_hydrolase-like"/>
</dbReference>
<keyword evidence="2" id="KW-0614">Plasmid</keyword>
<keyword evidence="2" id="KW-0378">Hydrolase</keyword>
<dbReference type="SUPFAM" id="SSF53474">
    <property type="entry name" value="alpha/beta-Hydrolases"/>
    <property type="match status" value="1"/>
</dbReference>
<dbReference type="Gene3D" id="3.40.50.1820">
    <property type="entry name" value="alpha/beta hydrolase"/>
    <property type="match status" value="1"/>
</dbReference>
<dbReference type="EMBL" id="CP062809">
    <property type="protein sequence ID" value="QOT82434.1"/>
    <property type="molecule type" value="Genomic_DNA"/>
</dbReference>
<dbReference type="PANTHER" id="PTHR46623:SF6">
    <property type="entry name" value="ALPHA_BETA-HYDROLASES SUPERFAMILY PROTEIN"/>
    <property type="match status" value="1"/>
</dbReference>
<dbReference type="AlphaFoldDB" id="A0A7M2HBV7"/>
<proteinExistence type="predicted"/>
<accession>A0A7M2HBV7</accession>